<dbReference type="Proteomes" id="UP000217930">
    <property type="component" value="Unassembled WGS sequence"/>
</dbReference>
<comment type="caution">
    <text evidence="1">The sequence shown here is derived from an EMBL/GenBank/DDBJ whole genome shotgun (WGS) entry which is preliminary data.</text>
</comment>
<proteinExistence type="predicted"/>
<sequence>MPSPQPSPTGEGEGCSRFCGCRRFERQLRFAAVVSGHLKNKKQPAQPVFLAEPLIPTATTSSLPWERVRERATNCKAYTNSNPTTE</sequence>
<name>A0AB36RQJ5_NEIME</name>
<gene>
    <name evidence="1" type="ORF">CNQ34_06130</name>
</gene>
<dbReference type="EMBL" id="NTLY01000002">
    <property type="protein sequence ID" value="PBJ87509.1"/>
    <property type="molecule type" value="Genomic_DNA"/>
</dbReference>
<evidence type="ECO:0000313" key="1">
    <source>
        <dbReference type="EMBL" id="PBJ87509.1"/>
    </source>
</evidence>
<evidence type="ECO:0000313" key="2">
    <source>
        <dbReference type="Proteomes" id="UP000217930"/>
    </source>
</evidence>
<dbReference type="AlphaFoldDB" id="A0AB36RQJ5"/>
<accession>A0AB36RQJ5</accession>
<reference evidence="1 2" key="1">
    <citation type="journal article" date="2017" name="Clin. Infect. Dis.">
        <title>Increased Risk for Meningococcal Disease among Men who have Sex with Men in the United States, 2012-2015.</title>
        <authorList>
            <person name="Folaranmi T.A."/>
            <person name="Kretz C.B."/>
            <person name="Kamiya H."/>
            <person name="MacNeil J.R."/>
            <person name="Whaley M.J."/>
            <person name="Blain A."/>
            <person name="Antwi M."/>
            <person name="Dorsinville M."/>
            <person name="Pacilli M."/>
            <person name="Smith S."/>
            <person name="Civen R."/>
            <person name="Ngo V."/>
            <person name="Winter K."/>
            <person name="Harriman K."/>
            <person name="Wang X."/>
            <person name="Bowen V.B."/>
            <person name="Patel M."/>
            <person name="Martin S."/>
            <person name="Misegades L."/>
            <person name="Meyer S.A."/>
        </authorList>
    </citation>
    <scope>NUCLEOTIDE SEQUENCE [LARGE SCALE GENOMIC DNA]</scope>
    <source>
        <strain evidence="1 2">M26503</strain>
    </source>
</reference>
<protein>
    <submittedName>
        <fullName evidence="1">Uncharacterized protein</fullName>
    </submittedName>
</protein>
<organism evidence="1 2">
    <name type="scientific">Neisseria meningitidis</name>
    <dbReference type="NCBI Taxonomy" id="487"/>
    <lineage>
        <taxon>Bacteria</taxon>
        <taxon>Pseudomonadati</taxon>
        <taxon>Pseudomonadota</taxon>
        <taxon>Betaproteobacteria</taxon>
        <taxon>Neisseriales</taxon>
        <taxon>Neisseriaceae</taxon>
        <taxon>Neisseria</taxon>
    </lineage>
</organism>